<gene>
    <name evidence="1" type="ORF">BpHYR1_004057</name>
</gene>
<proteinExistence type="predicted"/>
<evidence type="ECO:0000313" key="1">
    <source>
        <dbReference type="EMBL" id="RNA16367.1"/>
    </source>
</evidence>
<organism evidence="1 2">
    <name type="scientific">Brachionus plicatilis</name>
    <name type="common">Marine rotifer</name>
    <name type="synonym">Brachionus muelleri</name>
    <dbReference type="NCBI Taxonomy" id="10195"/>
    <lineage>
        <taxon>Eukaryota</taxon>
        <taxon>Metazoa</taxon>
        <taxon>Spiralia</taxon>
        <taxon>Gnathifera</taxon>
        <taxon>Rotifera</taxon>
        <taxon>Eurotatoria</taxon>
        <taxon>Monogononta</taxon>
        <taxon>Pseudotrocha</taxon>
        <taxon>Ploima</taxon>
        <taxon>Brachionidae</taxon>
        <taxon>Brachionus</taxon>
    </lineage>
</organism>
<dbReference type="AlphaFoldDB" id="A0A3M7QYD4"/>
<comment type="caution">
    <text evidence="1">The sequence shown here is derived from an EMBL/GenBank/DDBJ whole genome shotgun (WGS) entry which is preliminary data.</text>
</comment>
<protein>
    <submittedName>
        <fullName evidence="1">Uncharacterized protein</fullName>
    </submittedName>
</protein>
<dbReference type="Proteomes" id="UP000276133">
    <property type="component" value="Unassembled WGS sequence"/>
</dbReference>
<sequence length="94" mass="10527">MCTFTNSIHAVELSIFFSHIFTQFTYSGDFITNFEIILLKFLEIEATDTIFVPAVSNNSSTSQESILIGIFTSFKLFASVLTKTVNICSNKINI</sequence>
<evidence type="ECO:0000313" key="2">
    <source>
        <dbReference type="Proteomes" id="UP000276133"/>
    </source>
</evidence>
<reference evidence="1 2" key="1">
    <citation type="journal article" date="2018" name="Sci. Rep.">
        <title>Genomic signatures of local adaptation to the degree of environmental predictability in rotifers.</title>
        <authorList>
            <person name="Franch-Gras L."/>
            <person name="Hahn C."/>
            <person name="Garcia-Roger E.M."/>
            <person name="Carmona M.J."/>
            <person name="Serra M."/>
            <person name="Gomez A."/>
        </authorList>
    </citation>
    <scope>NUCLEOTIDE SEQUENCE [LARGE SCALE GENOMIC DNA]</scope>
    <source>
        <strain evidence="1">HYR1</strain>
    </source>
</reference>
<dbReference type="EMBL" id="REGN01004723">
    <property type="protein sequence ID" value="RNA16367.1"/>
    <property type="molecule type" value="Genomic_DNA"/>
</dbReference>
<keyword evidence="2" id="KW-1185">Reference proteome</keyword>
<accession>A0A3M7QYD4</accession>
<name>A0A3M7QYD4_BRAPC</name>